<protein>
    <recommendedName>
        <fullName evidence="4">Core-binding (CB) domain-containing protein</fullName>
    </recommendedName>
</protein>
<accession>A0A4Y3VFL8</accession>
<feature type="region of interest" description="Disordered" evidence="1">
    <location>
        <begin position="95"/>
        <end position="116"/>
    </location>
</feature>
<name>A0A4Y3VFL8_9ACTN</name>
<evidence type="ECO:0008006" key="4">
    <source>
        <dbReference type="Google" id="ProtNLM"/>
    </source>
</evidence>
<sequence>MSRPVRRSRPWATRSCRDCLGWGWFDRPRCKACWGFVAKATSRYCDICQRDVAAIDGVCRLCRRQAGLIAGPDNKTCVDLTVAAHTGHQLFIIGTLRPRGGPPPRPVPPEPTRVSLRSVPPRWTELTLFDMPRNLCGVSSKQPLLDPELAAFLSSRAARIAELRGWPPRTVGSMGRGIRILCAVQRPGERIRASTIAQLTHTAVPANHVLKVFEGLEVFLDDRPDSLDRWYHKHFAFLAPDIRAELDTWIGLLRDGTSRRRPRARSTIGTLLRLVLPFLTEYGGKYTTLRQVTRDDLATWLTNRPYRAYEASALRSLFGALKAERLIFSNPMRGIKGGRLTTTIPSPLTAEEVAEVAQAAQQDPALRVVVALSGIHALAAHQIRTLLLDQVDLAGCRLELESLNRPLDEYTAEAITDYLDYRRSRWPNSTNPHLLVSRNTATTTTAVGTFWLDKLVQPLPVGLDRLRQDRILEEALASGADPLHLAHVFSLGAKTSLRYTTAVAPSAAEHETP</sequence>
<dbReference type="InterPro" id="IPR011010">
    <property type="entry name" value="DNA_brk_join_enz"/>
</dbReference>
<dbReference type="AlphaFoldDB" id="A0A4Y3VFL8"/>
<comment type="caution">
    <text evidence="2">The sequence shown here is derived from an EMBL/GenBank/DDBJ whole genome shotgun (WGS) entry which is preliminary data.</text>
</comment>
<keyword evidence="3" id="KW-1185">Reference proteome</keyword>
<organism evidence="2 3">
    <name type="scientific">Streptomyces spinoverrucosus</name>
    <dbReference type="NCBI Taxonomy" id="284043"/>
    <lineage>
        <taxon>Bacteria</taxon>
        <taxon>Bacillati</taxon>
        <taxon>Actinomycetota</taxon>
        <taxon>Actinomycetes</taxon>
        <taxon>Kitasatosporales</taxon>
        <taxon>Streptomycetaceae</taxon>
        <taxon>Streptomyces</taxon>
    </lineage>
</organism>
<evidence type="ECO:0000256" key="1">
    <source>
        <dbReference type="SAM" id="MobiDB-lite"/>
    </source>
</evidence>
<dbReference type="GO" id="GO:0003677">
    <property type="term" value="F:DNA binding"/>
    <property type="evidence" value="ECO:0007669"/>
    <property type="project" value="InterPro"/>
</dbReference>
<dbReference type="SUPFAM" id="SSF56349">
    <property type="entry name" value="DNA breaking-rejoining enzymes"/>
    <property type="match status" value="1"/>
</dbReference>
<reference evidence="2 3" key="1">
    <citation type="submission" date="2019-06" db="EMBL/GenBank/DDBJ databases">
        <title>Whole genome shotgun sequence of Streptomyces spinoverrucosus NBRC 14228.</title>
        <authorList>
            <person name="Hosoyama A."/>
            <person name="Uohara A."/>
            <person name="Ohji S."/>
            <person name="Ichikawa N."/>
        </authorList>
    </citation>
    <scope>NUCLEOTIDE SEQUENCE [LARGE SCALE GENOMIC DNA]</scope>
    <source>
        <strain evidence="2 3">NBRC 14228</strain>
    </source>
</reference>
<evidence type="ECO:0000313" key="2">
    <source>
        <dbReference type="EMBL" id="GEC05283.1"/>
    </source>
</evidence>
<dbReference type="Proteomes" id="UP000317881">
    <property type="component" value="Unassembled WGS sequence"/>
</dbReference>
<proteinExistence type="predicted"/>
<gene>
    <name evidence="2" type="ORF">SSP24_29380</name>
</gene>
<dbReference type="EMBL" id="BJND01000020">
    <property type="protein sequence ID" value="GEC05283.1"/>
    <property type="molecule type" value="Genomic_DNA"/>
</dbReference>
<feature type="compositionally biased region" description="Pro residues" evidence="1">
    <location>
        <begin position="100"/>
        <end position="111"/>
    </location>
</feature>
<evidence type="ECO:0000313" key="3">
    <source>
        <dbReference type="Proteomes" id="UP000317881"/>
    </source>
</evidence>